<evidence type="ECO:0008006" key="4">
    <source>
        <dbReference type="Google" id="ProtNLM"/>
    </source>
</evidence>
<evidence type="ECO:0000313" key="3">
    <source>
        <dbReference type="Proteomes" id="UP000187209"/>
    </source>
</evidence>
<dbReference type="CDD" id="cd00065">
    <property type="entry name" value="FYVE_like_SF"/>
    <property type="match status" value="1"/>
</dbReference>
<evidence type="ECO:0000256" key="1">
    <source>
        <dbReference type="SAM" id="Coils"/>
    </source>
</evidence>
<keyword evidence="1" id="KW-0175">Coiled coil</keyword>
<keyword evidence="3" id="KW-1185">Reference proteome</keyword>
<protein>
    <recommendedName>
        <fullName evidence="4">FYVE-type domain-containing protein</fullName>
    </recommendedName>
</protein>
<gene>
    <name evidence="2" type="ORF">SteCoe_34057</name>
</gene>
<dbReference type="AlphaFoldDB" id="A0A1R2AVB0"/>
<dbReference type="OrthoDB" id="324327at2759"/>
<dbReference type="EMBL" id="MPUH01001324">
    <property type="protein sequence ID" value="OMJ68474.1"/>
    <property type="molecule type" value="Genomic_DNA"/>
</dbReference>
<accession>A0A1R2AVB0</accession>
<dbReference type="InterPro" id="IPR011011">
    <property type="entry name" value="Znf_FYVE_PHD"/>
</dbReference>
<comment type="caution">
    <text evidence="2">The sequence shown here is derived from an EMBL/GenBank/DDBJ whole genome shotgun (WGS) entry which is preliminary data.</text>
</comment>
<dbReference type="SUPFAM" id="SSF57903">
    <property type="entry name" value="FYVE/PHD zinc finger"/>
    <property type="match status" value="1"/>
</dbReference>
<dbReference type="Proteomes" id="UP000187209">
    <property type="component" value="Unassembled WGS sequence"/>
</dbReference>
<evidence type="ECO:0000313" key="2">
    <source>
        <dbReference type="EMBL" id="OMJ68474.1"/>
    </source>
</evidence>
<organism evidence="2 3">
    <name type="scientific">Stentor coeruleus</name>
    <dbReference type="NCBI Taxonomy" id="5963"/>
    <lineage>
        <taxon>Eukaryota</taxon>
        <taxon>Sar</taxon>
        <taxon>Alveolata</taxon>
        <taxon>Ciliophora</taxon>
        <taxon>Postciliodesmatophora</taxon>
        <taxon>Heterotrichea</taxon>
        <taxon>Heterotrichida</taxon>
        <taxon>Stentoridae</taxon>
        <taxon>Stentor</taxon>
    </lineage>
</organism>
<sequence length="261" mass="30079">MEKTTSKNHCCPVCKTSIGFLSKKVECSSCKLTVCRDHSVMHENSNRFCNICEKNLLKKQFFPDVAFHIKSLKSDLEYLEKEKSKIRNEVLCKNDTVSRLEKQYKSNLAIYEEKLETLNKKILQEQNKIISEQKLIVHLQQSLVESQKSEEAMVEKLNSLMQEAHKAKLDLEEMTENQKFLIGQIDKLNSELRGLAPLSRLTPISCPSCKKNIKYKFYEVFQTAFILEGRESFGSLISQANKTTSETEVKPYSLCKACNIF</sequence>
<feature type="coiled-coil region" evidence="1">
    <location>
        <begin position="154"/>
        <end position="191"/>
    </location>
</feature>
<proteinExistence type="predicted"/>
<feature type="coiled-coil region" evidence="1">
    <location>
        <begin position="69"/>
        <end position="128"/>
    </location>
</feature>
<reference evidence="2 3" key="1">
    <citation type="submission" date="2016-11" db="EMBL/GenBank/DDBJ databases">
        <title>The macronuclear genome of Stentor coeruleus: a giant cell with tiny introns.</title>
        <authorList>
            <person name="Slabodnick M."/>
            <person name="Ruby J.G."/>
            <person name="Reiff S.B."/>
            <person name="Swart E.C."/>
            <person name="Gosai S."/>
            <person name="Prabakaran S."/>
            <person name="Witkowska E."/>
            <person name="Larue G.E."/>
            <person name="Fisher S."/>
            <person name="Freeman R.M."/>
            <person name="Gunawardena J."/>
            <person name="Chu W."/>
            <person name="Stover N.A."/>
            <person name="Gregory B.D."/>
            <person name="Nowacki M."/>
            <person name="Derisi J."/>
            <person name="Roy S.W."/>
            <person name="Marshall W.F."/>
            <person name="Sood P."/>
        </authorList>
    </citation>
    <scope>NUCLEOTIDE SEQUENCE [LARGE SCALE GENOMIC DNA]</scope>
    <source>
        <strain evidence="2">WM001</strain>
    </source>
</reference>
<name>A0A1R2AVB0_9CILI</name>